<name>A0A1B1N7A9_9BACL</name>
<dbReference type="AlphaFoldDB" id="A0A1B1N7A9"/>
<dbReference type="SUPFAM" id="SSF53448">
    <property type="entry name" value="Nucleotide-diphospho-sugar transferases"/>
    <property type="match status" value="1"/>
</dbReference>
<proteinExistence type="predicted"/>
<dbReference type="Gene3D" id="3.90.550.10">
    <property type="entry name" value="Spore Coat Polysaccharide Biosynthesis Protein SpsA, Chain A"/>
    <property type="match status" value="1"/>
</dbReference>
<dbReference type="KEGG" id="pyg:AWM70_16885"/>
<feature type="domain" description="Glycosyltransferase 2-like" evidence="1">
    <location>
        <begin position="4"/>
        <end position="134"/>
    </location>
</feature>
<dbReference type="InterPro" id="IPR001173">
    <property type="entry name" value="Glyco_trans_2-like"/>
</dbReference>
<dbReference type="OrthoDB" id="9785185at2"/>
<dbReference type="InterPro" id="IPR050834">
    <property type="entry name" value="Glycosyltransf_2"/>
</dbReference>
<sequence>MFVSIILPVYNRQETITRAIESVLNQTFPHFELIVVDDASTDATSEVIKRFDDDRIRLIKLAENLGANAARNVGIKEAKAEWVAFHDSDDVWMPQKLEKQVTLAIQERAGSASIIYTSFLRFKSGETEYIPAKTGQEKQGNIHNQLLLGNFISTQTIMLKKEQLEAVGYFDETMPRFQDWEIALRLSRQYEFLWLDEPLVHVFYSNESISADNNKLLQAYEIIFQKHRDMFEIAGSYYLANLLFSYGHNLLLVGGYKKGRKLLFLSLLHRFSMKSLISLLCSFLGHRTYKRLYRYFNTIK</sequence>
<dbReference type="STRING" id="1462996.AWM70_16885"/>
<dbReference type="InterPro" id="IPR029044">
    <property type="entry name" value="Nucleotide-diphossugar_trans"/>
</dbReference>
<dbReference type="CDD" id="cd00761">
    <property type="entry name" value="Glyco_tranf_GTA_type"/>
    <property type="match status" value="1"/>
</dbReference>
<organism evidence="2 3">
    <name type="scientific">Paenibacillus yonginensis</name>
    <dbReference type="NCBI Taxonomy" id="1462996"/>
    <lineage>
        <taxon>Bacteria</taxon>
        <taxon>Bacillati</taxon>
        <taxon>Bacillota</taxon>
        <taxon>Bacilli</taxon>
        <taxon>Bacillales</taxon>
        <taxon>Paenibacillaceae</taxon>
        <taxon>Paenibacillus</taxon>
    </lineage>
</organism>
<accession>A0A1B1N7A9</accession>
<evidence type="ECO:0000259" key="1">
    <source>
        <dbReference type="Pfam" id="PF00535"/>
    </source>
</evidence>
<reference evidence="2 3" key="1">
    <citation type="submission" date="2016-01" db="EMBL/GenBank/DDBJ databases">
        <title>Complete Genome Sequence of Paenibacillus yonginensis DCY84, a novel Plant Growth-Promoting Bacteria with Elicitation of Induced Systemic Resistance.</title>
        <authorList>
            <person name="Kim Y.J."/>
            <person name="Yang D.C."/>
            <person name="Sukweenadhi J."/>
        </authorList>
    </citation>
    <scope>NUCLEOTIDE SEQUENCE [LARGE SCALE GENOMIC DNA]</scope>
    <source>
        <strain evidence="2 3">DCY84</strain>
    </source>
</reference>
<evidence type="ECO:0000313" key="3">
    <source>
        <dbReference type="Proteomes" id="UP000092573"/>
    </source>
</evidence>
<dbReference type="Proteomes" id="UP000092573">
    <property type="component" value="Chromosome"/>
</dbReference>
<dbReference type="PANTHER" id="PTHR43685:SF2">
    <property type="entry name" value="GLYCOSYLTRANSFERASE 2-LIKE DOMAIN-CONTAINING PROTEIN"/>
    <property type="match status" value="1"/>
</dbReference>
<keyword evidence="3" id="KW-1185">Reference proteome</keyword>
<evidence type="ECO:0000313" key="2">
    <source>
        <dbReference type="EMBL" id="ANS77291.1"/>
    </source>
</evidence>
<gene>
    <name evidence="2" type="ORF">AWM70_16885</name>
</gene>
<dbReference type="PANTHER" id="PTHR43685">
    <property type="entry name" value="GLYCOSYLTRANSFERASE"/>
    <property type="match status" value="1"/>
</dbReference>
<protein>
    <recommendedName>
        <fullName evidence="1">Glycosyltransferase 2-like domain-containing protein</fullName>
    </recommendedName>
</protein>
<dbReference type="Pfam" id="PF00535">
    <property type="entry name" value="Glycos_transf_2"/>
    <property type="match status" value="1"/>
</dbReference>
<dbReference type="EMBL" id="CP014167">
    <property type="protein sequence ID" value="ANS77291.1"/>
    <property type="molecule type" value="Genomic_DNA"/>
</dbReference>